<feature type="non-terminal residue" evidence="11">
    <location>
        <position position="1"/>
    </location>
</feature>
<organism evidence="11 12">
    <name type="scientific">Solea senegalensis</name>
    <name type="common">Senegalese sole</name>
    <dbReference type="NCBI Taxonomy" id="28829"/>
    <lineage>
        <taxon>Eukaryota</taxon>
        <taxon>Metazoa</taxon>
        <taxon>Chordata</taxon>
        <taxon>Craniata</taxon>
        <taxon>Vertebrata</taxon>
        <taxon>Euteleostomi</taxon>
        <taxon>Actinopterygii</taxon>
        <taxon>Neopterygii</taxon>
        <taxon>Teleostei</taxon>
        <taxon>Neoteleostei</taxon>
        <taxon>Acanthomorphata</taxon>
        <taxon>Carangaria</taxon>
        <taxon>Pleuronectiformes</taxon>
        <taxon>Pleuronectoidei</taxon>
        <taxon>Soleidae</taxon>
        <taxon>Solea</taxon>
    </lineage>
</organism>
<dbReference type="EMBL" id="JAGKHQ010000093">
    <property type="protein sequence ID" value="KAG7473002.1"/>
    <property type="molecule type" value="Genomic_DNA"/>
</dbReference>
<feature type="transmembrane region" description="Helical" evidence="10">
    <location>
        <begin position="124"/>
        <end position="148"/>
    </location>
</feature>
<gene>
    <name evidence="11" type="ORF">JOB18_026491</name>
</gene>
<dbReference type="GO" id="GO:0005886">
    <property type="term" value="C:plasma membrane"/>
    <property type="evidence" value="ECO:0007669"/>
    <property type="project" value="UniProtKB-SubCell"/>
</dbReference>
<evidence type="ECO:0000256" key="2">
    <source>
        <dbReference type="ARBA" id="ARBA00004651"/>
    </source>
</evidence>
<evidence type="ECO:0000256" key="5">
    <source>
        <dbReference type="ARBA" id="ARBA00022475"/>
    </source>
</evidence>
<dbReference type="PANTHER" id="PTHR12002">
    <property type="entry name" value="CLAUDIN"/>
    <property type="match status" value="1"/>
</dbReference>
<evidence type="ECO:0000313" key="11">
    <source>
        <dbReference type="EMBL" id="KAG7473002.1"/>
    </source>
</evidence>
<protein>
    <submittedName>
        <fullName evidence="11">Claudin-34-like</fullName>
    </submittedName>
</protein>
<evidence type="ECO:0000313" key="12">
    <source>
        <dbReference type="Proteomes" id="UP000693946"/>
    </source>
</evidence>
<comment type="caution">
    <text evidence="11">The sequence shown here is derived from an EMBL/GenBank/DDBJ whole genome shotgun (WGS) entry which is preliminary data.</text>
</comment>
<dbReference type="InterPro" id="IPR004031">
    <property type="entry name" value="PMP22/EMP/MP20/Claudin"/>
</dbReference>
<keyword evidence="6 10" id="KW-0812">Transmembrane</keyword>
<reference evidence="11 12" key="1">
    <citation type="journal article" date="2021" name="Sci. Rep.">
        <title>Chromosome anchoring in Senegalese sole (Solea senegalensis) reveals sex-associated markers and genome rearrangements in flatfish.</title>
        <authorList>
            <person name="Guerrero-Cozar I."/>
            <person name="Gomez-Garrido J."/>
            <person name="Berbel C."/>
            <person name="Martinez-Blanch J.F."/>
            <person name="Alioto T."/>
            <person name="Claros M.G."/>
            <person name="Gagnaire P.A."/>
            <person name="Manchado M."/>
        </authorList>
    </citation>
    <scope>NUCLEOTIDE SEQUENCE [LARGE SCALE GENOMIC DNA]</scope>
    <source>
        <strain evidence="11">Sse05_10M</strain>
    </source>
</reference>
<dbReference type="GO" id="GO:0005198">
    <property type="term" value="F:structural molecule activity"/>
    <property type="evidence" value="ECO:0007669"/>
    <property type="project" value="InterPro"/>
</dbReference>
<feature type="transmembrane region" description="Helical" evidence="10">
    <location>
        <begin position="45"/>
        <end position="66"/>
    </location>
</feature>
<keyword evidence="4" id="KW-0796">Tight junction</keyword>
<keyword evidence="5" id="KW-1003">Cell membrane</keyword>
<feature type="transmembrane region" description="Helical" evidence="10">
    <location>
        <begin position="212"/>
        <end position="236"/>
    </location>
</feature>
<comment type="similarity">
    <text evidence="3">Belongs to the claudin family.</text>
</comment>
<evidence type="ECO:0000256" key="4">
    <source>
        <dbReference type="ARBA" id="ARBA00022427"/>
    </source>
</evidence>
<dbReference type="Proteomes" id="UP000693946">
    <property type="component" value="Unassembled WGS sequence"/>
</dbReference>
<evidence type="ECO:0000256" key="9">
    <source>
        <dbReference type="ARBA" id="ARBA00023136"/>
    </source>
</evidence>
<comment type="subcellular location">
    <subcellularLocation>
        <location evidence="1">Cell junction</location>
        <location evidence="1">Tight junction</location>
    </subcellularLocation>
    <subcellularLocation>
        <location evidence="2">Cell membrane</location>
        <topology evidence="2">Multi-pass membrane protein</topology>
    </subcellularLocation>
</comment>
<evidence type="ECO:0000256" key="3">
    <source>
        <dbReference type="ARBA" id="ARBA00008295"/>
    </source>
</evidence>
<feature type="transmembrane region" description="Helical" evidence="10">
    <location>
        <begin position="160"/>
        <end position="181"/>
    </location>
</feature>
<keyword evidence="8 10" id="KW-1133">Transmembrane helix</keyword>
<name>A0AAV6PNF1_SOLSE</name>
<keyword evidence="12" id="KW-1185">Reference proteome</keyword>
<evidence type="ECO:0000256" key="8">
    <source>
        <dbReference type="ARBA" id="ARBA00022989"/>
    </source>
</evidence>
<dbReference type="AlphaFoldDB" id="A0AAV6PNF1"/>
<evidence type="ECO:0000256" key="10">
    <source>
        <dbReference type="SAM" id="Phobius"/>
    </source>
</evidence>
<dbReference type="GO" id="GO:0005923">
    <property type="term" value="C:bicellular tight junction"/>
    <property type="evidence" value="ECO:0007669"/>
    <property type="project" value="UniProtKB-SubCell"/>
</dbReference>
<evidence type="ECO:0000256" key="1">
    <source>
        <dbReference type="ARBA" id="ARBA00004435"/>
    </source>
</evidence>
<keyword evidence="9 10" id="KW-0472">Membrane</keyword>
<proteinExistence type="inferred from homology"/>
<dbReference type="InterPro" id="IPR006187">
    <property type="entry name" value="Claudin"/>
</dbReference>
<sequence length="279" mass="30896">RTLRVCGRRLNASWCDGVRSFCDQSLVALARSANTMLYLAHTAHWQFFGLAVGSLAWIITMATVGLNEWRLWYVDDVPAVTSGVAWVGIWRACFYSHVLSEAEFCRSMGVADAFVPVEILVAQVLMMLSVICGLAANFVAAAAMRMAYFSVKDRRNIRRMFVLAGTLYLLTGALSLVPLAWNMNSVLVNRTIDFPPEFHLPAAPLTQQVGSAIAVGIIASILMLVSGIIFLSYRYVRRTLTSETQRHANKPTYRHWSLTSATADVNGRDNAAYFSDDVS</sequence>
<evidence type="ECO:0000256" key="6">
    <source>
        <dbReference type="ARBA" id="ARBA00022692"/>
    </source>
</evidence>
<keyword evidence="7" id="KW-0965">Cell junction</keyword>
<dbReference type="Pfam" id="PF13903">
    <property type="entry name" value="Claudin_2"/>
    <property type="match status" value="1"/>
</dbReference>
<evidence type="ECO:0000256" key="7">
    <source>
        <dbReference type="ARBA" id="ARBA00022949"/>
    </source>
</evidence>
<accession>A0AAV6PNF1</accession>